<accession>A0A0B6XUQ2</accession>
<organism evidence="1">
    <name type="scientific">Arion vulgaris</name>
    <dbReference type="NCBI Taxonomy" id="1028688"/>
    <lineage>
        <taxon>Eukaryota</taxon>
        <taxon>Metazoa</taxon>
        <taxon>Spiralia</taxon>
        <taxon>Lophotrochozoa</taxon>
        <taxon>Mollusca</taxon>
        <taxon>Gastropoda</taxon>
        <taxon>Heterobranchia</taxon>
        <taxon>Euthyneura</taxon>
        <taxon>Panpulmonata</taxon>
        <taxon>Eupulmonata</taxon>
        <taxon>Stylommatophora</taxon>
        <taxon>Helicina</taxon>
        <taxon>Arionoidea</taxon>
        <taxon>Arionidae</taxon>
        <taxon>Arion</taxon>
    </lineage>
</organism>
<dbReference type="EMBL" id="HACG01000773">
    <property type="protein sequence ID" value="CEK47638.1"/>
    <property type="molecule type" value="Transcribed_RNA"/>
</dbReference>
<sequence length="55" mass="6118">MKKTKNYKKQLKAKKIIKHTTSECEGTENVTLIDKAISAKSSSLIVSSLYLFSLA</sequence>
<name>A0A0B6XUQ2_9EUPU</name>
<feature type="non-terminal residue" evidence="1">
    <location>
        <position position="55"/>
    </location>
</feature>
<reference evidence="1" key="1">
    <citation type="submission" date="2014-12" db="EMBL/GenBank/DDBJ databases">
        <title>Insight into the proteome of Arion vulgaris.</title>
        <authorList>
            <person name="Aradska J."/>
            <person name="Bulat T."/>
            <person name="Smidak R."/>
            <person name="Sarate P."/>
            <person name="Gangsoo J."/>
            <person name="Sialana F."/>
            <person name="Bilban M."/>
            <person name="Lubec G."/>
        </authorList>
    </citation>
    <scope>NUCLEOTIDE SEQUENCE</scope>
    <source>
        <tissue evidence="1">Skin</tissue>
    </source>
</reference>
<dbReference type="AlphaFoldDB" id="A0A0B6XUQ2"/>
<gene>
    <name evidence="1" type="primary">ORF1834</name>
</gene>
<evidence type="ECO:0000313" key="1">
    <source>
        <dbReference type="EMBL" id="CEK47638.1"/>
    </source>
</evidence>
<proteinExistence type="predicted"/>
<protein>
    <submittedName>
        <fullName evidence="1">Uncharacterized protein</fullName>
    </submittedName>
</protein>